<dbReference type="InterPro" id="IPR014755">
    <property type="entry name" value="Cu-Rt/internalin_Ig-like"/>
</dbReference>
<name>A0A1M5ANZ5_9FLAO</name>
<dbReference type="Gene3D" id="2.60.120.290">
    <property type="entry name" value="Spermadhesin, CUB domain"/>
    <property type="match status" value="2"/>
</dbReference>
<feature type="non-terminal residue" evidence="6">
    <location>
        <position position="1"/>
    </location>
</feature>
<dbReference type="PANTHER" id="PTHR46708:SF2">
    <property type="entry name" value="FIBRONECTIN TYPE-III DOMAIN-CONTAINING PROTEIN"/>
    <property type="match status" value="1"/>
</dbReference>
<dbReference type="Pfam" id="PF13585">
    <property type="entry name" value="CHU_C"/>
    <property type="match status" value="1"/>
</dbReference>
<dbReference type="InterPro" id="IPR036116">
    <property type="entry name" value="FN3_sf"/>
</dbReference>
<dbReference type="InterPro" id="IPR026341">
    <property type="entry name" value="T9SS_type_B"/>
</dbReference>
<dbReference type="InterPro" id="IPR050991">
    <property type="entry name" value="ECM_Regulatory_Proteins"/>
</dbReference>
<keyword evidence="1" id="KW-0732">Signal</keyword>
<dbReference type="NCBIfam" id="TIGR04131">
    <property type="entry name" value="Bac_Flav_CTERM"/>
    <property type="match status" value="1"/>
</dbReference>
<evidence type="ECO:0000256" key="2">
    <source>
        <dbReference type="ARBA" id="ARBA00022737"/>
    </source>
</evidence>
<keyword evidence="2" id="KW-0677">Repeat</keyword>
<dbReference type="Proteomes" id="UP000184147">
    <property type="component" value="Unassembled WGS sequence"/>
</dbReference>
<feature type="domain" description="Fibronectin type-III" evidence="5">
    <location>
        <begin position="210"/>
        <end position="302"/>
    </location>
</feature>
<evidence type="ECO:0000313" key="6">
    <source>
        <dbReference type="EMBL" id="SHF31980.1"/>
    </source>
</evidence>
<feature type="domain" description="Fibronectin type-III" evidence="5">
    <location>
        <begin position="437"/>
        <end position="529"/>
    </location>
</feature>
<accession>A0A1M5ANZ5</accession>
<dbReference type="EMBL" id="FQVQ01000006">
    <property type="protein sequence ID" value="SHF31980.1"/>
    <property type="molecule type" value="Genomic_DNA"/>
</dbReference>
<dbReference type="PANTHER" id="PTHR46708">
    <property type="entry name" value="TENASCIN"/>
    <property type="match status" value="1"/>
</dbReference>
<dbReference type="Gene3D" id="2.60.40.1220">
    <property type="match status" value="4"/>
</dbReference>
<keyword evidence="3" id="KW-1015">Disulfide bond</keyword>
<dbReference type="Pfam" id="PF00041">
    <property type="entry name" value="fn3"/>
    <property type="match status" value="2"/>
</dbReference>
<dbReference type="SUPFAM" id="SSF49265">
    <property type="entry name" value="Fibronectin type III"/>
    <property type="match status" value="1"/>
</dbReference>
<dbReference type="CDD" id="cd00041">
    <property type="entry name" value="CUB"/>
    <property type="match status" value="2"/>
</dbReference>
<dbReference type="PROSITE" id="PS01180">
    <property type="entry name" value="CUB"/>
    <property type="match status" value="1"/>
</dbReference>
<sequence length="1707" mass="175630">TFNWTAGSTETQWHIIAVPCGSPAPNAATTGFTVANTRPFQLTGLSGLTCYDVYVRAVCSGTDLSNWAGPASITTQVAPPACGGVFSDPGGNANYANNTDSTVTICPDNANDVVTVTFTLFDTEATWDGLYVFNGPTINSPQIASTNGAGNVPGGLPGSFWGTLTGANLPSFTSTDPSGCLTFRFRSDGSVNDVGWLANVVCAPPPICPNPNTLVASAVTSNSATLAWTNPNTATTWNVIALPCGSPVPTTTTTGFTVTTTNPHIFTGLTPDTCYDLYVQAVCPSGDLSNWVGPRTITTQIAPPQCGGIFTDLGGANANYANGTDNTVIICPPTGSNQVVTVTFTEFNTEATWDGLYVFDGPDINAPQIASANGAGNVPGGLPGSYWGNLTGANLPGPFTASTVGGCLTFRFRSDGSVNAPGWVANVTCEQAPACPRPVSLNIQQATQNSVQLAWTEQGTATQWEIFIVPLGGLPPSGTSIGILTTSNPYTLTNLPAGTAYTFYVRSICNAQGETSTWSQPFTFGTLPVNDECSAASFAVVNQNLNCVQTTPGTLIGATASAPAVNCPPGVANDDVWYTFTATAPTHIVSFNNVLPAGTDLDYAIFTGDNCGNLTQLNCNSADDLVPGTTYYIRIYSASANPQYVTFDLCIGTLPCTEAPAFCTGQTITYANSTNVPSLGQIGCLFTSPNPAFFFLQVNQAGPLSYLITQVDNNGVGRDVDYVAWGPFTDLNSACIGVPANPLAGQLPALTPAQGCNGNLHACSYSAAPQEIMCIPNAQLCEVYVIMITNFSNQPGTVTFTQTNTNGGTTACFPINIFNYSSTFYCQNDADPTPVLAPGATAGTYTATPTGLVIDPVTGTIDLSASAPGAYVVTATTATTIGGTCNTIPFITTSRTVIITAPADATISYPAPAYCNSTFDPVVATITGTPGGNFSASPAGLNINAINGNIIPGASTPGTYTVSYTVPASGGCDPFTTTTTITIQPTPVIPFIANVTQCGDYTLPTLTVGNYFSEPGGTGTAYNAGDVISASQTMYVYAASGTTPNCTSERSFTITITQPVDPTFAPINSICQGATAPVLPTTSLNNIEGTWNPATIDTSTLGSTDYVFTPNAGQCGNPVTVSILISTPITPTFDPITACQGQTAPTLPATSTNNVAGTWNPATIDTTVAGTFDYVFTPSSGNCSTPVTIQVTITPPATTPTFDPIPAICQDLAAPTLPTTSLNGIAGTWNPATISTAVVGTFTYTFTPNPGQCANGTTLDVVINAPSVIPSFEPIAPICQGLTPGTLPAADANGITGTWNPATIDTSVVGTFTYTFTPNAAQCAVPTTLQVSIIAPSIVPTFTAIAPLCQNSSAPTLPTTSDNGISGTWSAAIDTSAVGSQTVTFTPNAGQCAVSTTLTVTITAPTVPTFAAIAPVCSGSASITLPTQSTNGVNGTWNPATITTTTAGSFTSTFTPDAGQCATTASITVTVVATPDVLPINDVFACDSYTLPALTVGNYFTGQNGTGTQLNAGAVVNASTTLYVFAQNGSCTDQESFDITITPAPSFTIEGGCEGSVYVLEVVSGNFGSATYTWTNASGATVGTGATLNVTASGTYTVTVTVGNGTSTCTTTQSFTANEVTCAIPRGISPNGDGLNDSFDLTGLNVKQLSIYNRYGTKVYSRSNYTNQWSGQSDNDNELPDGTYYYVIERDGVPTKTGWVYVNREVK</sequence>
<dbReference type="OrthoDB" id="608579at2"/>
<protein>
    <submittedName>
        <fullName evidence="6">Gliding motility-associated C-terminal domain-containing protein</fullName>
    </submittedName>
</protein>
<dbReference type="InterPro" id="IPR056600">
    <property type="entry name" value="GBD_T9SS_assoc"/>
</dbReference>
<gene>
    <name evidence="6" type="ORF">SAMN05444377_106160</name>
</gene>
<dbReference type="RefSeq" id="WP_073362926.1">
    <property type="nucleotide sequence ID" value="NZ_FQVQ01000006.1"/>
</dbReference>
<dbReference type="InterPro" id="IPR003961">
    <property type="entry name" value="FN3_dom"/>
</dbReference>
<keyword evidence="7" id="KW-1185">Reference proteome</keyword>
<dbReference type="Pfam" id="PF23759">
    <property type="entry name" value="GBD_T9SS_assoc"/>
    <property type="match status" value="1"/>
</dbReference>
<dbReference type="InterPro" id="IPR000859">
    <property type="entry name" value="CUB_dom"/>
</dbReference>
<dbReference type="CDD" id="cd00063">
    <property type="entry name" value="FN3"/>
    <property type="match status" value="2"/>
</dbReference>
<dbReference type="Gene3D" id="2.60.40.10">
    <property type="entry name" value="Immunoglobulins"/>
    <property type="match status" value="2"/>
</dbReference>
<organism evidence="6 7">
    <name type="scientific">Flavobacterium fontis</name>
    <dbReference type="NCBI Taxonomy" id="1124188"/>
    <lineage>
        <taxon>Bacteria</taxon>
        <taxon>Pseudomonadati</taxon>
        <taxon>Bacteroidota</taxon>
        <taxon>Flavobacteriia</taxon>
        <taxon>Flavobacteriales</taxon>
        <taxon>Flavobacteriaceae</taxon>
        <taxon>Flavobacterium</taxon>
    </lineage>
</organism>
<dbReference type="InterPro" id="IPR035914">
    <property type="entry name" value="Sperma_CUB_dom_sf"/>
</dbReference>
<dbReference type="SUPFAM" id="SSF49854">
    <property type="entry name" value="Spermadhesin, CUB domain"/>
    <property type="match status" value="2"/>
</dbReference>
<dbReference type="SMART" id="SM00060">
    <property type="entry name" value="FN3"/>
    <property type="match status" value="2"/>
</dbReference>
<evidence type="ECO:0000256" key="3">
    <source>
        <dbReference type="ARBA" id="ARBA00023157"/>
    </source>
</evidence>
<evidence type="ECO:0000259" key="5">
    <source>
        <dbReference type="PROSITE" id="PS50853"/>
    </source>
</evidence>
<dbReference type="SMART" id="SM00042">
    <property type="entry name" value="CUB"/>
    <property type="match status" value="2"/>
</dbReference>
<dbReference type="InterPro" id="IPR013783">
    <property type="entry name" value="Ig-like_fold"/>
</dbReference>
<evidence type="ECO:0000259" key="4">
    <source>
        <dbReference type="PROSITE" id="PS01180"/>
    </source>
</evidence>
<reference evidence="6 7" key="1">
    <citation type="submission" date="2016-11" db="EMBL/GenBank/DDBJ databases">
        <authorList>
            <person name="Jaros S."/>
            <person name="Januszkiewicz K."/>
            <person name="Wedrychowicz H."/>
        </authorList>
    </citation>
    <scope>NUCLEOTIDE SEQUENCE [LARGE SCALE GENOMIC DNA]</scope>
    <source>
        <strain evidence="6 7">DSM 25660</strain>
    </source>
</reference>
<dbReference type="STRING" id="1124188.SAMN05444377_106160"/>
<evidence type="ECO:0000313" key="7">
    <source>
        <dbReference type="Proteomes" id="UP000184147"/>
    </source>
</evidence>
<evidence type="ECO:0000256" key="1">
    <source>
        <dbReference type="ARBA" id="ARBA00022729"/>
    </source>
</evidence>
<dbReference type="PROSITE" id="PS50853">
    <property type="entry name" value="FN3"/>
    <property type="match status" value="2"/>
</dbReference>
<feature type="domain" description="CUB" evidence="4">
    <location>
        <begin position="306"/>
        <end position="430"/>
    </location>
</feature>
<proteinExistence type="predicted"/>